<dbReference type="RefSeq" id="WP_130606987.1">
    <property type="nucleotide sequence ID" value="NZ_AP019368.1"/>
</dbReference>
<keyword evidence="2" id="KW-1185">Reference proteome</keyword>
<organism evidence="1 2">
    <name type="scientific">Fluviispira sanaruensis</name>
    <dbReference type="NCBI Taxonomy" id="2493639"/>
    <lineage>
        <taxon>Bacteria</taxon>
        <taxon>Pseudomonadati</taxon>
        <taxon>Bdellovibrionota</taxon>
        <taxon>Oligoflexia</taxon>
        <taxon>Silvanigrellales</taxon>
        <taxon>Silvanigrellaceae</taxon>
        <taxon>Fluviispira</taxon>
    </lineage>
</organism>
<dbReference type="Proteomes" id="UP000291236">
    <property type="component" value="Chromosome"/>
</dbReference>
<evidence type="ECO:0000313" key="1">
    <source>
        <dbReference type="EMBL" id="BBH52461.1"/>
    </source>
</evidence>
<name>A0A4P2VI97_FLUSA</name>
<dbReference type="KEGG" id="sbf:JCM31447_09020"/>
<protein>
    <submittedName>
        <fullName evidence="1">Uncharacterized protein</fullName>
    </submittedName>
</protein>
<proteinExistence type="predicted"/>
<dbReference type="EMBL" id="AP019368">
    <property type="protein sequence ID" value="BBH52461.1"/>
    <property type="molecule type" value="Genomic_DNA"/>
</dbReference>
<gene>
    <name evidence="1" type="ORF">JCM31447_09020</name>
</gene>
<reference evidence="1 2" key="1">
    <citation type="submission" date="2018-12" db="EMBL/GenBank/DDBJ databases">
        <title>Rubrispira sanarue gen. nov., sp., nov., a member of the order Silvanigrellales, isolated from a brackish lake in Hamamatsu Japan.</title>
        <authorList>
            <person name="Maejima Y."/>
            <person name="Iino T."/>
            <person name="Muraguchi Y."/>
            <person name="Fukuda K."/>
            <person name="Nojiri H."/>
            <person name="Ohkuma M."/>
            <person name="Moriuchi R."/>
            <person name="Dohra H."/>
            <person name="Kimbara K."/>
            <person name="Shintani M."/>
        </authorList>
    </citation>
    <scope>NUCLEOTIDE SEQUENCE [LARGE SCALE GENOMIC DNA]</scope>
    <source>
        <strain evidence="1 2">RF1110005</strain>
    </source>
</reference>
<dbReference type="AlphaFoldDB" id="A0A4P2VI97"/>
<accession>A0A4P2VI97</accession>
<evidence type="ECO:0000313" key="2">
    <source>
        <dbReference type="Proteomes" id="UP000291236"/>
    </source>
</evidence>
<sequence>MRALLLIEGLKGNFKSTTIKEAISLDDIAVPQLIENASSNKLELKDMIDEITLYMQNIDSDLIGGLEVFKDKSRIVKAIKLIQIESTTDKDGKEIVTPAHEFHFLNHTLVVIKNPGQGYSLQISTNIYNPNDQDNVPGYFSAHFKKGQKSKCLYSKVSQLEDIDALKCWDISKPKSFV</sequence>